<accession>A0ACA9Q6L9</accession>
<feature type="non-terminal residue" evidence="1">
    <location>
        <position position="440"/>
    </location>
</feature>
<dbReference type="Proteomes" id="UP000789920">
    <property type="component" value="Unassembled WGS sequence"/>
</dbReference>
<evidence type="ECO:0000313" key="2">
    <source>
        <dbReference type="Proteomes" id="UP000789920"/>
    </source>
</evidence>
<gene>
    <name evidence="1" type="ORF">RPERSI_LOCUS12183</name>
</gene>
<evidence type="ECO:0000313" key="1">
    <source>
        <dbReference type="EMBL" id="CAG8731256.1"/>
    </source>
</evidence>
<protein>
    <submittedName>
        <fullName evidence="1">18345_t:CDS:1</fullName>
    </submittedName>
</protein>
<dbReference type="EMBL" id="CAJVQC010025846">
    <property type="protein sequence ID" value="CAG8731256.1"/>
    <property type="molecule type" value="Genomic_DNA"/>
</dbReference>
<name>A0ACA9Q6L9_9GLOM</name>
<sequence length="440" mass="47655">MLKNVARASLPLATTLARRAVPVIRANNVVLNFAVRRYAAAKPATSEVSSILEQRILGVTANVEVQETGRVLSIGDGIARVYGLKNVQAEEMGMALNLEPDNVGIVVFGNDRLIKEGDTVKRTGRIVDVPVGPGLLGRVVDALGNPIDGKGPIKAEERRRVQVKAPGILPRRSVHEPMQTGIKSVDAMVPIGRGQRELIIGDRQTGKTAVALDTILNQKRWNDGSDESKKLYCVYVAIGQKRSTVAQLVQTLEENVDDILVDALKYSIIVAATASEAAPLQYLAPFSGCSIGEWFRDNGKHSLIIYDDLSKQAVAYRQMSLLLRRPPGREAYPGDVFYLHSRLLERAAKLNQDFGAGSMTALPIIETQGGDVSAYIPTNVISITDGQIFLEAELFFKGVRPAINVGISVSRVGSSAQTKAMKQVAGSLKLYLAQYREVAA</sequence>
<organism evidence="1 2">
    <name type="scientific">Racocetra persica</name>
    <dbReference type="NCBI Taxonomy" id="160502"/>
    <lineage>
        <taxon>Eukaryota</taxon>
        <taxon>Fungi</taxon>
        <taxon>Fungi incertae sedis</taxon>
        <taxon>Mucoromycota</taxon>
        <taxon>Glomeromycotina</taxon>
        <taxon>Glomeromycetes</taxon>
        <taxon>Diversisporales</taxon>
        <taxon>Gigasporaceae</taxon>
        <taxon>Racocetra</taxon>
    </lineage>
</organism>
<comment type="caution">
    <text evidence="1">The sequence shown here is derived from an EMBL/GenBank/DDBJ whole genome shotgun (WGS) entry which is preliminary data.</text>
</comment>
<keyword evidence="2" id="KW-1185">Reference proteome</keyword>
<proteinExistence type="predicted"/>
<reference evidence="1" key="1">
    <citation type="submission" date="2021-06" db="EMBL/GenBank/DDBJ databases">
        <authorList>
            <person name="Kallberg Y."/>
            <person name="Tangrot J."/>
            <person name="Rosling A."/>
        </authorList>
    </citation>
    <scope>NUCLEOTIDE SEQUENCE</scope>
    <source>
        <strain evidence="1">MA461A</strain>
    </source>
</reference>